<feature type="domain" description="Phosphogluconate dehydrogenase NAD-binding putative C-terminal" evidence="2">
    <location>
        <begin position="188"/>
        <end position="257"/>
    </location>
</feature>
<dbReference type="RefSeq" id="WP_195170919.1">
    <property type="nucleotide sequence ID" value="NZ_CP062983.1"/>
</dbReference>
<dbReference type="InterPro" id="IPR008927">
    <property type="entry name" value="6-PGluconate_DH-like_C_sf"/>
</dbReference>
<dbReference type="Pfam" id="PF03446">
    <property type="entry name" value="NAD_binding_2"/>
    <property type="match status" value="1"/>
</dbReference>
<reference evidence="3 4" key="1">
    <citation type="submission" date="2020-02" db="EMBL/GenBank/DDBJ databases">
        <authorList>
            <person name="Zheng R.K."/>
            <person name="Sun C.M."/>
        </authorList>
    </citation>
    <scope>NUCLEOTIDE SEQUENCE [LARGE SCALE GENOMIC DNA]</scope>
    <source>
        <strain evidence="4">rifampicinis</strain>
    </source>
</reference>
<evidence type="ECO:0000259" key="1">
    <source>
        <dbReference type="Pfam" id="PF03446"/>
    </source>
</evidence>
<dbReference type="InterPro" id="IPR015814">
    <property type="entry name" value="Pgluconate_DH_NAD-bd_C"/>
</dbReference>
<dbReference type="Gene3D" id="1.10.1040.10">
    <property type="entry name" value="N-(1-d-carboxylethyl)-l-norvaline Dehydrogenase, domain 2"/>
    <property type="match status" value="1"/>
</dbReference>
<dbReference type="Proteomes" id="UP000594468">
    <property type="component" value="Chromosome"/>
</dbReference>
<dbReference type="InterPro" id="IPR013328">
    <property type="entry name" value="6PGD_dom2"/>
</dbReference>
<gene>
    <name evidence="3" type="ORF">G4Y79_00300</name>
</gene>
<organism evidence="3 4">
    <name type="scientific">Phototrophicus methaneseepsis</name>
    <dbReference type="NCBI Taxonomy" id="2710758"/>
    <lineage>
        <taxon>Bacteria</taxon>
        <taxon>Bacillati</taxon>
        <taxon>Chloroflexota</taxon>
        <taxon>Candidatus Thermofontia</taxon>
        <taxon>Phototrophicales</taxon>
        <taxon>Phototrophicaceae</taxon>
        <taxon>Phototrophicus</taxon>
    </lineage>
</organism>
<protein>
    <submittedName>
        <fullName evidence="3">NAD(P)-dependent oxidoreductase</fullName>
    </submittedName>
</protein>
<dbReference type="InterPro" id="IPR006115">
    <property type="entry name" value="6PGDH_NADP-bd"/>
</dbReference>
<dbReference type="Pfam" id="PF09130">
    <property type="entry name" value="DUF1932"/>
    <property type="match status" value="1"/>
</dbReference>
<feature type="domain" description="6-phosphogluconate dehydrogenase NADP-binding" evidence="1">
    <location>
        <begin position="5"/>
        <end position="138"/>
    </location>
</feature>
<dbReference type="AlphaFoldDB" id="A0A7S8E9J4"/>
<dbReference type="KEGG" id="pmet:G4Y79_00300"/>
<dbReference type="Gene3D" id="3.40.50.720">
    <property type="entry name" value="NAD(P)-binding Rossmann-like Domain"/>
    <property type="match status" value="1"/>
</dbReference>
<evidence type="ECO:0000259" key="2">
    <source>
        <dbReference type="Pfam" id="PF09130"/>
    </source>
</evidence>
<name>A0A7S8E9J4_9CHLR</name>
<dbReference type="InterPro" id="IPR036291">
    <property type="entry name" value="NAD(P)-bd_dom_sf"/>
</dbReference>
<dbReference type="SUPFAM" id="SSF48179">
    <property type="entry name" value="6-phosphogluconate dehydrogenase C-terminal domain-like"/>
    <property type="match status" value="1"/>
</dbReference>
<dbReference type="GO" id="GO:0050661">
    <property type="term" value="F:NADP binding"/>
    <property type="evidence" value="ECO:0007669"/>
    <property type="project" value="InterPro"/>
</dbReference>
<accession>A0A7S8E9J4</accession>
<sequence>MTQTIGILHPGEMGAFVAANAKNSGNTVYWASEGRSDQTLERAKSQGLKDAKTLQKLCQKCDVIISVCPPSAAKEVAKDVISEGFKGLYIEANAIAPQRALHINELMTEAGITFVDGSIIGGISWETEQTWLYLSGKQASQAAEIFKAGPIGVSIISDEIGQASALKMCFAAYTKGSTALLAAIVAAAESLDVLDALTMQWSRNDSTFAEDTFRRVREVTSKAWRFEGEMHEIAKTLYDAGLPGDFHVAAAEVYRRIAPFKDVQDTPPLQEVTAALLGE</sequence>
<dbReference type="PANTHER" id="PTHR43580:SF2">
    <property type="entry name" value="CYTOKINE-LIKE NUCLEAR FACTOR N-PAC"/>
    <property type="match status" value="1"/>
</dbReference>
<keyword evidence="4" id="KW-1185">Reference proteome</keyword>
<evidence type="ECO:0000313" key="4">
    <source>
        <dbReference type="Proteomes" id="UP000594468"/>
    </source>
</evidence>
<dbReference type="PANTHER" id="PTHR43580">
    <property type="entry name" value="OXIDOREDUCTASE GLYR1-RELATED"/>
    <property type="match status" value="1"/>
</dbReference>
<dbReference type="EMBL" id="CP062983">
    <property type="protein sequence ID" value="QPC82850.1"/>
    <property type="molecule type" value="Genomic_DNA"/>
</dbReference>
<dbReference type="InterPro" id="IPR051265">
    <property type="entry name" value="HIBADH-related_NP60_sf"/>
</dbReference>
<dbReference type="SUPFAM" id="SSF51735">
    <property type="entry name" value="NAD(P)-binding Rossmann-fold domains"/>
    <property type="match status" value="1"/>
</dbReference>
<evidence type="ECO:0000313" key="3">
    <source>
        <dbReference type="EMBL" id="QPC82850.1"/>
    </source>
</evidence>
<proteinExistence type="predicted"/>